<dbReference type="Proteomes" id="UP000199532">
    <property type="component" value="Unassembled WGS sequence"/>
</dbReference>
<dbReference type="Pfam" id="PF10459">
    <property type="entry name" value="Peptidase_S46"/>
    <property type="match status" value="1"/>
</dbReference>
<protein>
    <recommendedName>
        <fullName evidence="7">Dipeptidyl-peptidase</fullName>
        <ecNumber evidence="7">3.4.14.-</ecNumber>
    </recommendedName>
</protein>
<dbReference type="STRING" id="408657.SAMN04487995_5647"/>
<dbReference type="GO" id="GO:0008239">
    <property type="term" value="F:dipeptidyl-peptidase activity"/>
    <property type="evidence" value="ECO:0007669"/>
    <property type="project" value="UniProtKB-UniRule"/>
</dbReference>
<keyword evidence="4 7" id="KW-0732">Signal</keyword>
<dbReference type="EMBL" id="FNXY01000010">
    <property type="protein sequence ID" value="SEJ63766.1"/>
    <property type="molecule type" value="Genomic_DNA"/>
</dbReference>
<dbReference type="GO" id="GO:0070009">
    <property type="term" value="F:serine-type aminopeptidase activity"/>
    <property type="evidence" value="ECO:0007669"/>
    <property type="project" value="UniProtKB-UniRule"/>
</dbReference>
<evidence type="ECO:0000256" key="5">
    <source>
        <dbReference type="ARBA" id="ARBA00022801"/>
    </source>
</evidence>
<proteinExistence type="inferred from homology"/>
<name>A0A1H7AFP8_9BACT</name>
<dbReference type="EC" id="3.4.14.-" evidence="7"/>
<dbReference type="PANTHER" id="PTHR38469:SF1">
    <property type="entry name" value="PERIPLASMIC PEPTIDASE SUBFAMILY S1B"/>
    <property type="match status" value="1"/>
</dbReference>
<dbReference type="GO" id="GO:0043171">
    <property type="term" value="P:peptide catabolic process"/>
    <property type="evidence" value="ECO:0007669"/>
    <property type="project" value="UniProtKB-UniRule"/>
</dbReference>
<keyword evidence="5 7" id="KW-0378">Hydrolase</keyword>
<reference evidence="8 9" key="1">
    <citation type="submission" date="2016-10" db="EMBL/GenBank/DDBJ databases">
        <authorList>
            <person name="de Groot N.N."/>
        </authorList>
    </citation>
    <scope>NUCLEOTIDE SEQUENCE [LARGE SCALE GENOMIC DNA]</scope>
    <source>
        <strain evidence="8 9">DSM 19938</strain>
    </source>
</reference>
<keyword evidence="9" id="KW-1185">Reference proteome</keyword>
<keyword evidence="6 7" id="KW-0720">Serine protease</keyword>
<dbReference type="GO" id="GO:0006508">
    <property type="term" value="P:proteolysis"/>
    <property type="evidence" value="ECO:0007669"/>
    <property type="project" value="UniProtKB-KW"/>
</dbReference>
<keyword evidence="3 7" id="KW-0645">Protease</keyword>
<evidence type="ECO:0000313" key="8">
    <source>
        <dbReference type="EMBL" id="SEJ63766.1"/>
    </source>
</evidence>
<comment type="function">
    <text evidence="7">Catalyzes the removal of dipeptides from the N-terminus of oligopeptides.</text>
</comment>
<feature type="chain" id="PRO_5023033616" description="Dipeptidyl-peptidase" evidence="7">
    <location>
        <begin position="27"/>
        <end position="699"/>
    </location>
</feature>
<sequence length="699" mass="78560">MQSTMKIIKKLSLLGLLSFGNVMVQAQDIKHDSVKAGEFDMGKMWTFDTPPAEYFKKTYNFSPDEKWFEKARLSALRFATYCSASFVSSNGLVMTNHHCARESGVAVQKKGEDFLANGFYAAKLGDERKVPELFVDQLVKIEDITERIQKIEDQGESNTERVKLRDQAFETIKKEYQAKDGWKDLEVETVSFYSGGRYSLYGFKRYKDVRVVFMPELQMGFFGGDPDNFTYPRYNLDCSFFRVYDDNGKPLRTENYYKFNTDGVKDGEPVFVVGNPGSTGRLRTVDELEFDRDLVIPFTLQLLRNRSLALQEYNKTAKSDSILNEIFSYENSYKAYEGRLVGMKDPVLMARKRDFEKNFKKAVRENPKLTSNYGMWDDISENVRILRSGRNDVSIMQPNPLSRGELLTFAQQLVDFATLAQSNPDRAATLKGTLKAFKPSIPSLEEAYLAAHFEEALTFLGKQDEYVRIALAGKTPKEAAADALKNTKLSDDTYVNKLLDGGAAAIAASEDPLIILAIISQPRFMTAATAARDANARLNVERSNLGRLLYDVYGTNIPPDATFSLRISDGVVKSFEYNGTTAPVKTTYFGMYDRYESNNGVFPWSLPKRWLNPPSELLKAPVNFISTNDIIGGNSGSPMINQKLEAVGLIFDGNVESLPGYFIFAPDAGNRTVSVHAGGMIAAMKHIYKATRLVDELTK</sequence>
<evidence type="ECO:0000313" key="9">
    <source>
        <dbReference type="Proteomes" id="UP000199532"/>
    </source>
</evidence>
<feature type="signal peptide" evidence="7">
    <location>
        <begin position="1"/>
        <end position="26"/>
    </location>
</feature>
<dbReference type="InterPro" id="IPR019500">
    <property type="entry name" value="Pep_S46"/>
</dbReference>
<evidence type="ECO:0000256" key="4">
    <source>
        <dbReference type="ARBA" id="ARBA00022729"/>
    </source>
</evidence>
<evidence type="ECO:0000256" key="3">
    <source>
        <dbReference type="ARBA" id="ARBA00022670"/>
    </source>
</evidence>
<dbReference type="InterPro" id="IPR009003">
    <property type="entry name" value="Peptidase_S1_PA"/>
</dbReference>
<evidence type="ECO:0000256" key="7">
    <source>
        <dbReference type="RuleBase" id="RU366067"/>
    </source>
</evidence>
<organism evidence="8 9">
    <name type="scientific">Dyadobacter koreensis</name>
    <dbReference type="NCBI Taxonomy" id="408657"/>
    <lineage>
        <taxon>Bacteria</taxon>
        <taxon>Pseudomonadati</taxon>
        <taxon>Bacteroidota</taxon>
        <taxon>Cytophagia</taxon>
        <taxon>Cytophagales</taxon>
        <taxon>Spirosomataceae</taxon>
        <taxon>Dyadobacter</taxon>
    </lineage>
</organism>
<gene>
    <name evidence="8" type="ORF">SAMN04487995_5647</name>
</gene>
<dbReference type="SUPFAM" id="SSF50494">
    <property type="entry name" value="Trypsin-like serine proteases"/>
    <property type="match status" value="1"/>
</dbReference>
<accession>A0A1H7AFP8</accession>
<comment type="similarity">
    <text evidence="1 7">Belongs to the peptidase S46 family.</text>
</comment>
<evidence type="ECO:0000256" key="1">
    <source>
        <dbReference type="ARBA" id="ARBA00010491"/>
    </source>
</evidence>
<evidence type="ECO:0000256" key="2">
    <source>
        <dbReference type="ARBA" id="ARBA00022438"/>
    </source>
</evidence>
<dbReference type="AlphaFoldDB" id="A0A1H7AFP8"/>
<dbReference type="PANTHER" id="PTHR38469">
    <property type="entry name" value="PERIPLASMIC PEPTIDASE SUBFAMILY S1B"/>
    <property type="match status" value="1"/>
</dbReference>
<keyword evidence="2 7" id="KW-0031">Aminopeptidase</keyword>
<evidence type="ECO:0000256" key="6">
    <source>
        <dbReference type="ARBA" id="ARBA00022825"/>
    </source>
</evidence>